<sequence>MKTELAKAMPATIDGSFREKVINLSGKMQFLPQGERSLASIALLATLVAATIVVILWTSAKNYVPLYGSQEHYDKAGIVEILDKEQFPFRIDTDSGNIMVPQDRLADARITLAARGIKAAMPEGLSAMQDKMNMGTSQFMESMQYQHALEGELARTIITMDGVRNARVHLAIPKRNLFVGREEEKSAASVMVDLAPGYNMKPEQVEAVVSLVSGSIPGLDPRQVSVVDQRGKLVSGSLYDETPIGKETDKKLAFIDKVERSIEQRASIMLLPVLGDGNYRIQVSADVDFNVVEETREALDKDAVLRSENTKTDSMQDQLAMGIPGSLANQPPVPVQQGQQAAAPDNNERTSQRNETRREFDTGKAITHTRYEIGRVKSQSVSVLVNQAAAGEAGWTQARLDQLADMVKTATGFQAERGDQFTISAFEFVPAGAAAELEGMAWWQLPEMKEYVRYGIGALIGLALVIFGVRPLVNHLTRKQKQQGNATGALTGLNPLSAAAQAGETPADAAKGPATLDGVASAAVDSAAGAAAAHNMNLPAVGSEFADQINHLQLLANRESDRVTAVIKYWIERGVSVESVKS</sequence>
<dbReference type="PANTHER" id="PTHR30046">
    <property type="entry name" value="FLAGELLAR M-RING PROTEIN"/>
    <property type="match status" value="1"/>
</dbReference>
<feature type="compositionally biased region" description="Low complexity" evidence="13">
    <location>
        <begin position="335"/>
        <end position="344"/>
    </location>
</feature>
<reference evidence="18" key="1">
    <citation type="journal article" date="2019" name="Int. J. Syst. Evol. Microbiol.">
        <title>The Global Catalogue of Microorganisms (GCM) 10K type strain sequencing project: providing services to taxonomists for standard genome sequencing and annotation.</title>
        <authorList>
            <consortium name="The Broad Institute Genomics Platform"/>
            <consortium name="The Broad Institute Genome Sequencing Center for Infectious Disease"/>
            <person name="Wu L."/>
            <person name="Ma J."/>
        </authorList>
    </citation>
    <scope>NUCLEOTIDE SEQUENCE [LARGE SCALE GENOMIC DNA]</scope>
    <source>
        <strain evidence="18">DT28</strain>
    </source>
</reference>
<dbReference type="InterPro" id="IPR000067">
    <property type="entry name" value="FlgMring_FliF"/>
</dbReference>
<evidence type="ECO:0000256" key="10">
    <source>
        <dbReference type="ARBA" id="ARBA00023143"/>
    </source>
</evidence>
<keyword evidence="18" id="KW-1185">Reference proteome</keyword>
<comment type="subcellular location">
    <subcellularLocation>
        <location evidence="2 12">Bacterial flagellum basal body</location>
    </subcellularLocation>
    <subcellularLocation>
        <location evidence="3">Cell membrane</location>
        <topology evidence="3">Multi-pass membrane protein</topology>
    </subcellularLocation>
</comment>
<evidence type="ECO:0000256" key="1">
    <source>
        <dbReference type="ARBA" id="ARBA00003820"/>
    </source>
</evidence>
<evidence type="ECO:0000256" key="7">
    <source>
        <dbReference type="ARBA" id="ARBA00022692"/>
    </source>
</evidence>
<dbReference type="PIRSF" id="PIRSF004862">
    <property type="entry name" value="FliF"/>
    <property type="match status" value="1"/>
</dbReference>
<evidence type="ECO:0000259" key="16">
    <source>
        <dbReference type="Pfam" id="PF08345"/>
    </source>
</evidence>
<dbReference type="PRINTS" id="PR01009">
    <property type="entry name" value="FLGMRINGFLIF"/>
</dbReference>
<comment type="function">
    <text evidence="1 12">The M ring may be actively involved in energy transduction.</text>
</comment>
<evidence type="ECO:0000256" key="3">
    <source>
        <dbReference type="ARBA" id="ARBA00004651"/>
    </source>
</evidence>
<evidence type="ECO:0000313" key="18">
    <source>
        <dbReference type="Proteomes" id="UP001595962"/>
    </source>
</evidence>
<keyword evidence="6" id="KW-1003">Cell membrane</keyword>
<keyword evidence="7 14" id="KW-0812">Transmembrane</keyword>
<feature type="transmembrane region" description="Helical" evidence="14">
    <location>
        <begin position="37"/>
        <end position="57"/>
    </location>
</feature>
<evidence type="ECO:0000256" key="5">
    <source>
        <dbReference type="ARBA" id="ARBA00017949"/>
    </source>
</evidence>
<evidence type="ECO:0000259" key="15">
    <source>
        <dbReference type="Pfam" id="PF01514"/>
    </source>
</evidence>
<evidence type="ECO:0000256" key="14">
    <source>
        <dbReference type="SAM" id="Phobius"/>
    </source>
</evidence>
<dbReference type="PANTHER" id="PTHR30046:SF0">
    <property type="entry name" value="FLAGELLAR M-RING PROTEIN"/>
    <property type="match status" value="1"/>
</dbReference>
<dbReference type="InterPro" id="IPR043427">
    <property type="entry name" value="YscJ/FliF"/>
</dbReference>
<keyword evidence="17" id="KW-0966">Cell projection</keyword>
<proteinExistence type="inferred from homology"/>
<dbReference type="InterPro" id="IPR045851">
    <property type="entry name" value="AMP-bd_C_sf"/>
</dbReference>
<evidence type="ECO:0000256" key="4">
    <source>
        <dbReference type="ARBA" id="ARBA00007971"/>
    </source>
</evidence>
<dbReference type="Gene3D" id="3.30.300.30">
    <property type="match status" value="1"/>
</dbReference>
<feature type="domain" description="Flagellar M-ring C-terminal" evidence="16">
    <location>
        <begin position="270"/>
        <end position="428"/>
    </location>
</feature>
<dbReference type="RefSeq" id="WP_377331382.1">
    <property type="nucleotide sequence ID" value="NZ_JBHSGB010000002.1"/>
</dbReference>
<feature type="region of interest" description="Disordered" evidence="13">
    <location>
        <begin position="322"/>
        <end position="364"/>
    </location>
</feature>
<dbReference type="InterPro" id="IPR006182">
    <property type="entry name" value="FliF_N_dom"/>
</dbReference>
<comment type="caution">
    <text evidence="17">The sequence shown here is derived from an EMBL/GenBank/DDBJ whole genome shotgun (WGS) entry which is preliminary data.</text>
</comment>
<gene>
    <name evidence="17" type="primary">fliF</name>
    <name evidence="17" type="ORF">ACFO3I_02155</name>
</gene>
<comment type="subunit">
    <text evidence="11">The basal body constitutes a major portion of the flagellar organelle and consists of four rings (L,P,S, and M) mounted on a central rod. The M ring is integral to the inner membrane of the cell and may be connected to the flagellar rod via the S ring. The S (supramembrane ring) lies just distal to the M ring. The L and P rings lie in the outer membrane and the periplasmic space, respectively.</text>
</comment>
<dbReference type="Proteomes" id="UP001595962">
    <property type="component" value="Unassembled WGS sequence"/>
</dbReference>
<dbReference type="InterPro" id="IPR013556">
    <property type="entry name" value="Flag_M-ring_C"/>
</dbReference>
<keyword evidence="17" id="KW-0969">Cilium</keyword>
<organism evidence="17 18">
    <name type="scientific">Rheinheimera marina</name>
    <dbReference type="NCBI Taxonomy" id="1774958"/>
    <lineage>
        <taxon>Bacteria</taxon>
        <taxon>Pseudomonadati</taxon>
        <taxon>Pseudomonadota</taxon>
        <taxon>Gammaproteobacteria</taxon>
        <taxon>Chromatiales</taxon>
        <taxon>Chromatiaceae</taxon>
        <taxon>Rheinheimera</taxon>
    </lineage>
</organism>
<evidence type="ECO:0000256" key="9">
    <source>
        <dbReference type="ARBA" id="ARBA00023136"/>
    </source>
</evidence>
<feature type="transmembrane region" description="Helical" evidence="14">
    <location>
        <begin position="454"/>
        <end position="473"/>
    </location>
</feature>
<dbReference type="Pfam" id="PF01514">
    <property type="entry name" value="YscJ_FliF"/>
    <property type="match status" value="1"/>
</dbReference>
<keyword evidence="9 14" id="KW-0472">Membrane</keyword>
<evidence type="ECO:0000256" key="8">
    <source>
        <dbReference type="ARBA" id="ARBA00022989"/>
    </source>
</evidence>
<evidence type="ECO:0000256" key="13">
    <source>
        <dbReference type="SAM" id="MobiDB-lite"/>
    </source>
</evidence>
<keyword evidence="8 14" id="KW-1133">Transmembrane helix</keyword>
<keyword evidence="10 12" id="KW-0975">Bacterial flagellum</keyword>
<dbReference type="Pfam" id="PF08345">
    <property type="entry name" value="YscJ_FliF_C"/>
    <property type="match status" value="1"/>
</dbReference>
<feature type="compositionally biased region" description="Basic and acidic residues" evidence="13">
    <location>
        <begin position="346"/>
        <end position="362"/>
    </location>
</feature>
<evidence type="ECO:0000256" key="2">
    <source>
        <dbReference type="ARBA" id="ARBA00004117"/>
    </source>
</evidence>
<dbReference type="EMBL" id="JBHSGB010000002">
    <property type="protein sequence ID" value="MFC4653820.1"/>
    <property type="molecule type" value="Genomic_DNA"/>
</dbReference>
<evidence type="ECO:0000256" key="12">
    <source>
        <dbReference type="PIRNR" id="PIRNR004862"/>
    </source>
</evidence>
<keyword evidence="17" id="KW-0282">Flagellum</keyword>
<evidence type="ECO:0000256" key="11">
    <source>
        <dbReference type="ARBA" id="ARBA00025936"/>
    </source>
</evidence>
<evidence type="ECO:0000313" key="17">
    <source>
        <dbReference type="EMBL" id="MFC4653820.1"/>
    </source>
</evidence>
<dbReference type="NCBIfam" id="TIGR00206">
    <property type="entry name" value="fliF"/>
    <property type="match status" value="1"/>
</dbReference>
<protein>
    <recommendedName>
        <fullName evidence="5 12">Flagellar M-ring protein</fullName>
    </recommendedName>
</protein>
<evidence type="ECO:0000256" key="6">
    <source>
        <dbReference type="ARBA" id="ARBA00022475"/>
    </source>
</evidence>
<accession>A0ABV9JGI2</accession>
<name>A0ABV9JGI2_9GAMM</name>
<comment type="similarity">
    <text evidence="4 12">Belongs to the FliF family.</text>
</comment>
<feature type="domain" description="Flagellar M-ring N-terminal" evidence="15">
    <location>
        <begin position="59"/>
        <end position="235"/>
    </location>
</feature>